<dbReference type="OrthoDB" id="37244at2759"/>
<keyword evidence="10" id="KW-0999">Mitochondrion inner membrane</keyword>
<evidence type="ECO:0000256" key="12">
    <source>
        <dbReference type="ARBA" id="ARBA00022946"/>
    </source>
</evidence>
<evidence type="ECO:0000259" key="26">
    <source>
        <dbReference type="SMART" id="SM01003"/>
    </source>
</evidence>
<dbReference type="PANTHER" id="PTHR10160:SF19">
    <property type="entry name" value="PROTON-TRANSLOCATING NAD(P)(+) TRANSHYDROGENASE"/>
    <property type="match status" value="1"/>
</dbReference>
<keyword evidence="7" id="KW-0997">Cell inner membrane</keyword>
<dbReference type="CDD" id="cd05304">
    <property type="entry name" value="Rubrum_tdh"/>
    <property type="match status" value="1"/>
</dbReference>
<feature type="transmembrane region" description="Helical" evidence="24">
    <location>
        <begin position="769"/>
        <end position="786"/>
    </location>
</feature>
<comment type="catalytic activity">
    <reaction evidence="19">
        <text>NAD(+) + NADPH + H(+)(in) = NADH + NADP(+) + H(+)(out)</text>
        <dbReference type="Rhea" id="RHEA:47992"/>
        <dbReference type="ChEBI" id="CHEBI:15378"/>
        <dbReference type="ChEBI" id="CHEBI:57540"/>
        <dbReference type="ChEBI" id="CHEBI:57783"/>
        <dbReference type="ChEBI" id="CHEBI:57945"/>
        <dbReference type="ChEBI" id="CHEBI:58349"/>
        <dbReference type="EC" id="7.1.1.1"/>
    </reaction>
</comment>
<evidence type="ECO:0000256" key="11">
    <source>
        <dbReference type="ARBA" id="ARBA00022857"/>
    </source>
</evidence>
<keyword evidence="16" id="KW-0520">NAD</keyword>
<evidence type="ECO:0000256" key="22">
    <source>
        <dbReference type="ARBA" id="ARBA00074145"/>
    </source>
</evidence>
<reference evidence="27" key="2">
    <citation type="submission" date="2021-01" db="EMBL/GenBank/DDBJ databases">
        <authorList>
            <person name="Corre E."/>
            <person name="Pelletier E."/>
            <person name="Niang G."/>
            <person name="Scheremetjew M."/>
            <person name="Finn R."/>
            <person name="Kale V."/>
            <person name="Holt S."/>
            <person name="Cochrane G."/>
            <person name="Meng A."/>
            <person name="Brown T."/>
            <person name="Cohen L."/>
        </authorList>
    </citation>
    <scope>NUCLEOTIDE SEQUENCE</scope>
    <source>
        <strain evidence="27">CCMP1205</strain>
    </source>
</reference>
<evidence type="ECO:0000256" key="20">
    <source>
        <dbReference type="ARBA" id="ARBA00054910"/>
    </source>
</evidence>
<accession>A0A5B8MJW3</accession>
<evidence type="ECO:0000256" key="14">
    <source>
        <dbReference type="ARBA" id="ARBA00022989"/>
    </source>
</evidence>
<keyword evidence="29" id="KW-1185">Reference proteome</keyword>
<keyword evidence="11" id="KW-0521">NADP</keyword>
<dbReference type="EMBL" id="HBHL01008725">
    <property type="protein sequence ID" value="CAD9716924.1"/>
    <property type="molecule type" value="Transcribed_RNA"/>
</dbReference>
<evidence type="ECO:0000256" key="15">
    <source>
        <dbReference type="ARBA" id="ARBA00022990"/>
    </source>
</evidence>
<dbReference type="NCBIfam" id="TIGR00561">
    <property type="entry name" value="pntA"/>
    <property type="match status" value="1"/>
</dbReference>
<evidence type="ECO:0000313" key="27">
    <source>
        <dbReference type="EMBL" id="CAD9716924.1"/>
    </source>
</evidence>
<evidence type="ECO:0000259" key="25">
    <source>
        <dbReference type="SMART" id="SM01002"/>
    </source>
</evidence>
<dbReference type="SUPFAM" id="SSF52467">
    <property type="entry name" value="DHS-like NAD/FAD-binding domain"/>
    <property type="match status" value="1"/>
</dbReference>
<feature type="transmembrane region" description="Helical" evidence="24">
    <location>
        <begin position="544"/>
        <end position="563"/>
    </location>
</feature>
<dbReference type="STRING" id="1764295.A0A5B8MJW3"/>
<keyword evidence="14 24" id="KW-1133">Transmembrane helix</keyword>
<feature type="transmembrane region" description="Helical" evidence="24">
    <location>
        <begin position="690"/>
        <end position="710"/>
    </location>
</feature>
<feature type="domain" description="Alanine dehydrogenase/pyridine nucleotide transhydrogenase NAD(H)-binding" evidence="25">
    <location>
        <begin position="205"/>
        <end position="369"/>
    </location>
</feature>
<organism evidence="28 29">
    <name type="scientific">Chloropicon primus</name>
    <dbReference type="NCBI Taxonomy" id="1764295"/>
    <lineage>
        <taxon>Eukaryota</taxon>
        <taxon>Viridiplantae</taxon>
        <taxon>Chlorophyta</taxon>
        <taxon>Chloropicophyceae</taxon>
        <taxon>Chloropicales</taxon>
        <taxon>Chloropicaceae</taxon>
        <taxon>Chloropicon</taxon>
    </lineage>
</organism>
<dbReference type="InterPro" id="IPR007698">
    <property type="entry name" value="AlaDH/PNT_NAD(H)-bd"/>
</dbReference>
<dbReference type="InterPro" id="IPR034300">
    <property type="entry name" value="PNTB-like"/>
</dbReference>
<dbReference type="Gene3D" id="3.40.50.1220">
    <property type="entry name" value="TPP-binding domain"/>
    <property type="match status" value="1"/>
</dbReference>
<feature type="transmembrane region" description="Helical" evidence="24">
    <location>
        <begin position="847"/>
        <end position="867"/>
    </location>
</feature>
<evidence type="ECO:0000256" key="18">
    <source>
        <dbReference type="ARBA" id="ARBA00023136"/>
    </source>
</evidence>
<dbReference type="GO" id="GO:0005886">
    <property type="term" value="C:plasma membrane"/>
    <property type="evidence" value="ECO:0007669"/>
    <property type="project" value="UniProtKB-SubCell"/>
</dbReference>
<sequence>MAGPSVMALAREVGGSLLRGGRTQVVLGLNLLARARPTAAKRVLYSTETTGKGVPYDKLTIGVPKETFVGEKRVALVPASVAALTKAGFKVAVESEAGVTSKFTNAEYEASGATIVSGKDAWTKDIVIKVREPSLAEVDNMKDGGTLIGYVRPAINKELVDKLVEKKGTTLALDCIPRVISRAQAFDTLSSMANIAGYRAIIEASHNFGRFFAGQITAAGRVPPAKVLVIGGGVAGLSATGHAKNLGAVVRVFDTREAVREQAKSMGAEFLTVDIEESGEGAGGYAKEMSKEFIEAEMALFAQQCKEVDIIVSTALIPGKKAPVLITKEMVESMKPGSVIVDLAAEAGGNCETTVPGEVVDHHGVKCVGYTDLPSRLATQSSTLFSNNVTKFLMSAGPFSTQVKGEYLVDHKDDAVRGTLVTENGKLMWPAPPVEIPPPPPKKEVVVEEKEVDVYGETFSSALTATGGLAGLMALGMASPGAAFSSMVTKFGLSSVAGYQTVWGVVPALHSPLMSVTNAISGLTAVGGMLCMGGGLLPTTTATALASSAVFASAVNIGGGFAVTQRMLDMFKRPDDPPEYNYLYLMPGAAVIGAYGLGTAAGYGEMTSMAYLSSSLCCIGAIASLATQSTARMGNMLGVVGVSSGIAAAIGDMGATPAVYGQLAGAMALGGGAGVALAKSMKITDLPQMVAGFHSLVGFAATATSVASYMHLADPASGLDHGTLDNVHKTAIYLGTLIGAVTLTGSAVAFGKLHGIMNSAAMNLPGKNLINIGLMGTNLAAGGILMTTADPATGLACLGATTVASSILGAHMTNSIGGADMPVVITLLNSYSGYALCAEGFMLNNDLLTTVGALIGSSGAILSYIMCKAMNRSLANVILGGIAESSNAQKVEGVHQETSVADAADLMTSAEKMIIVPGYGLAVAGAQYTVADMVRMLREKGVDVKFGIHPVAGRMPGQLNVLLAEAGVPYDIVFEMEEINDDFEDTDVVLVIGANDTVNSAALEDPGSPIAGMPVLEVWHSTNVVVMKRTMGTGYAAVDNPVFYKENTQMLLGDAKTRCAELTQQVAANYAK</sequence>
<dbReference type="GO" id="GO:0008750">
    <property type="term" value="F:proton-translocating NAD(P)+ transhydrogenase activity"/>
    <property type="evidence" value="ECO:0007669"/>
    <property type="project" value="UniProtKB-EC"/>
</dbReference>
<evidence type="ECO:0000256" key="6">
    <source>
        <dbReference type="ARBA" id="ARBA00022475"/>
    </source>
</evidence>
<gene>
    <name evidence="28" type="ORF">A3770_03p25030</name>
    <name evidence="27" type="ORF">CPRI1469_LOCUS5784</name>
</gene>
<dbReference type="InterPro" id="IPR029035">
    <property type="entry name" value="DHS-like_NAD/FAD-binding_dom"/>
</dbReference>
<dbReference type="GO" id="GO:0050661">
    <property type="term" value="F:NADP binding"/>
    <property type="evidence" value="ECO:0007669"/>
    <property type="project" value="TreeGrafter"/>
</dbReference>
<comment type="subunit">
    <text evidence="4">Homodimer.</text>
</comment>
<evidence type="ECO:0000256" key="4">
    <source>
        <dbReference type="ARBA" id="ARBA00011738"/>
    </source>
</evidence>
<evidence type="ECO:0000256" key="3">
    <source>
        <dbReference type="ARBA" id="ARBA00005624"/>
    </source>
</evidence>
<keyword evidence="8 24" id="KW-0812">Transmembrane</keyword>
<dbReference type="AlphaFoldDB" id="A0A5B8MJW3"/>
<evidence type="ECO:0000256" key="16">
    <source>
        <dbReference type="ARBA" id="ARBA00023027"/>
    </source>
</evidence>
<evidence type="ECO:0000313" key="29">
    <source>
        <dbReference type="Proteomes" id="UP000316726"/>
    </source>
</evidence>
<evidence type="ECO:0000313" key="28">
    <source>
        <dbReference type="EMBL" id="QDZ19985.1"/>
    </source>
</evidence>
<comment type="function">
    <text evidence="20">The transhydrogenation between NADH and NADP is coupled to respiration and ATP hydrolysis and functions as a proton pump across the membrane. May play a role in reactive oxygen species (ROS) detoxification in the adrenal gland.</text>
</comment>
<keyword evidence="17" id="KW-0496">Mitochondrion</keyword>
<evidence type="ECO:0000256" key="5">
    <source>
        <dbReference type="ARBA" id="ARBA00012943"/>
    </source>
</evidence>
<keyword evidence="9" id="KW-0547">Nucleotide-binding</keyword>
<dbReference type="NCBIfam" id="NF006942">
    <property type="entry name" value="PRK09424.1"/>
    <property type="match status" value="1"/>
</dbReference>
<dbReference type="SUPFAM" id="SSF51735">
    <property type="entry name" value="NAD(P)-binding Rossmann-fold domains"/>
    <property type="match status" value="1"/>
</dbReference>
<feature type="domain" description="Alanine dehydrogenase/pyridine nucleotide transhydrogenase N-terminal" evidence="26">
    <location>
        <begin position="62"/>
        <end position="196"/>
    </location>
</feature>
<dbReference type="InterPro" id="IPR026255">
    <property type="entry name" value="NADP_transhyd_a"/>
</dbReference>
<dbReference type="GO" id="GO:0005743">
    <property type="term" value="C:mitochondrial inner membrane"/>
    <property type="evidence" value="ECO:0007669"/>
    <property type="project" value="UniProtKB-SubCell"/>
</dbReference>
<comment type="similarity">
    <text evidence="3">In the N-terminal section; belongs to the AlaDH/PNT family.</text>
</comment>
<dbReference type="Gene3D" id="3.40.50.720">
    <property type="entry name" value="NAD(P)-binding Rossmann-like Domain"/>
    <property type="match status" value="2"/>
</dbReference>
<dbReference type="EMBL" id="CP031036">
    <property type="protein sequence ID" value="QDZ19985.1"/>
    <property type="molecule type" value="Genomic_DNA"/>
</dbReference>
<dbReference type="SUPFAM" id="SSF51905">
    <property type="entry name" value="FAD/NAD(P)-binding domain"/>
    <property type="match status" value="1"/>
</dbReference>
<dbReference type="EC" id="7.1.1.1" evidence="5"/>
<comment type="similarity">
    <text evidence="21">In the C-terminal section; belongs to the PNT beta subunit family.</text>
</comment>
<feature type="transmembrane region" description="Helical" evidence="24">
    <location>
        <begin position="730"/>
        <end position="749"/>
    </location>
</feature>
<evidence type="ECO:0000256" key="21">
    <source>
        <dbReference type="ARBA" id="ARBA00061558"/>
    </source>
</evidence>
<dbReference type="SMART" id="SM01003">
    <property type="entry name" value="AlaDh_PNT_N"/>
    <property type="match status" value="1"/>
</dbReference>
<dbReference type="Pfam" id="PF02233">
    <property type="entry name" value="PNTB"/>
    <property type="match status" value="1"/>
</dbReference>
<evidence type="ECO:0000256" key="17">
    <source>
        <dbReference type="ARBA" id="ARBA00023128"/>
    </source>
</evidence>
<dbReference type="Proteomes" id="UP000316726">
    <property type="component" value="Chromosome 3"/>
</dbReference>
<evidence type="ECO:0000256" key="19">
    <source>
        <dbReference type="ARBA" id="ARBA00048202"/>
    </source>
</evidence>
<keyword evidence="15" id="KW-0007">Acetylation</keyword>
<dbReference type="FunFam" id="3.40.50.720:FF:000028">
    <property type="entry name" value="NAD(P) transhydrogenase subunit alpha"/>
    <property type="match status" value="1"/>
</dbReference>
<dbReference type="SUPFAM" id="SSF52283">
    <property type="entry name" value="Formate/glycerate dehydrogenase catalytic domain-like"/>
    <property type="match status" value="1"/>
</dbReference>
<dbReference type="SMART" id="SM01002">
    <property type="entry name" value="AlaDh_PNT_C"/>
    <property type="match status" value="1"/>
</dbReference>
<comment type="subcellular location">
    <subcellularLocation>
        <location evidence="2">Cell inner membrane</location>
        <topology evidence="2">Multi-pass membrane protein</topology>
    </subcellularLocation>
    <subcellularLocation>
        <location evidence="1">Mitochondrion inner membrane</location>
        <topology evidence="1">Multi-pass membrane protein</topology>
        <orientation evidence="1">Matrix side</orientation>
    </subcellularLocation>
</comment>
<dbReference type="Pfam" id="PF12769">
    <property type="entry name" value="PNTB_4TM"/>
    <property type="match status" value="1"/>
</dbReference>
<dbReference type="PANTHER" id="PTHR10160">
    <property type="entry name" value="NAD(P) TRANSHYDROGENASE"/>
    <property type="match status" value="1"/>
</dbReference>
<dbReference type="InterPro" id="IPR007886">
    <property type="entry name" value="AlaDH/PNT_N"/>
</dbReference>
<evidence type="ECO:0000256" key="24">
    <source>
        <dbReference type="SAM" id="Phobius"/>
    </source>
</evidence>
<keyword evidence="6" id="KW-1003">Cell membrane</keyword>
<evidence type="ECO:0000256" key="8">
    <source>
        <dbReference type="ARBA" id="ARBA00022692"/>
    </source>
</evidence>
<evidence type="ECO:0000256" key="9">
    <source>
        <dbReference type="ARBA" id="ARBA00022741"/>
    </source>
</evidence>
<keyword evidence="18 24" id="KW-0472">Membrane</keyword>
<dbReference type="FunFam" id="3.40.50.1220:FF:000002">
    <property type="entry name" value="NAD(P) transhydrogenase subunit beta"/>
    <property type="match status" value="1"/>
</dbReference>
<evidence type="ECO:0000256" key="23">
    <source>
        <dbReference type="ARBA" id="ARBA00079255"/>
    </source>
</evidence>
<dbReference type="InterPro" id="IPR036291">
    <property type="entry name" value="NAD(P)-bd_dom_sf"/>
</dbReference>
<evidence type="ECO:0000256" key="7">
    <source>
        <dbReference type="ARBA" id="ARBA00022519"/>
    </source>
</evidence>
<protein>
    <recommendedName>
        <fullName evidence="22">NAD(P) transhydrogenase, mitochondrial</fullName>
        <ecNumber evidence="5">7.1.1.1</ecNumber>
    </recommendedName>
    <alternativeName>
        <fullName evidence="23">Nicotinamide nucleotide transhydrogenase</fullName>
    </alternativeName>
</protein>
<evidence type="ECO:0000256" key="2">
    <source>
        <dbReference type="ARBA" id="ARBA00004429"/>
    </source>
</evidence>
<evidence type="ECO:0000256" key="13">
    <source>
        <dbReference type="ARBA" id="ARBA00022967"/>
    </source>
</evidence>
<dbReference type="Pfam" id="PF01262">
    <property type="entry name" value="AlaDh_PNT_C"/>
    <property type="match status" value="1"/>
</dbReference>
<evidence type="ECO:0000256" key="1">
    <source>
        <dbReference type="ARBA" id="ARBA00004292"/>
    </source>
</evidence>
<dbReference type="Pfam" id="PF05222">
    <property type="entry name" value="AlaDh_PNT_N"/>
    <property type="match status" value="1"/>
</dbReference>
<proteinExistence type="inferred from homology"/>
<dbReference type="GO" id="GO:0006740">
    <property type="term" value="P:NADPH regeneration"/>
    <property type="evidence" value="ECO:0007669"/>
    <property type="project" value="TreeGrafter"/>
</dbReference>
<feature type="transmembrane region" description="Helical" evidence="24">
    <location>
        <begin position="609"/>
        <end position="626"/>
    </location>
</feature>
<dbReference type="InterPro" id="IPR024605">
    <property type="entry name" value="NADP_transhyd_a_C"/>
</dbReference>
<reference evidence="28 29" key="1">
    <citation type="submission" date="2018-07" db="EMBL/GenBank/DDBJ databases">
        <title>The complete nuclear genome of the prasinophyte Chloropicon primus (CCMP1205).</title>
        <authorList>
            <person name="Pombert J.-F."/>
            <person name="Otis C."/>
            <person name="Turmel M."/>
            <person name="Lemieux C."/>
        </authorList>
    </citation>
    <scope>NUCLEOTIDE SEQUENCE [LARGE SCALE GENOMIC DNA]</scope>
    <source>
        <strain evidence="28 29">CCMP1205</strain>
    </source>
</reference>
<feature type="transmembrane region" description="Helical" evidence="24">
    <location>
        <begin position="583"/>
        <end position="603"/>
    </location>
</feature>
<name>A0A5B8MJW3_9CHLO</name>
<keyword evidence="13" id="KW-1278">Translocase</keyword>
<feature type="transmembrane region" description="Helical" evidence="24">
    <location>
        <begin position="657"/>
        <end position="678"/>
    </location>
</feature>
<feature type="transmembrane region" description="Helical" evidence="24">
    <location>
        <begin position="633"/>
        <end position="651"/>
    </location>
</feature>
<keyword evidence="12" id="KW-0809">Transit peptide</keyword>
<dbReference type="InterPro" id="IPR036188">
    <property type="entry name" value="FAD/NAD-bd_sf"/>
</dbReference>
<evidence type="ECO:0000256" key="10">
    <source>
        <dbReference type="ARBA" id="ARBA00022792"/>
    </source>
</evidence>